<dbReference type="PANTHER" id="PTHR42724">
    <property type="entry name" value="TETRAACYLDISACCHARIDE 4'-KINASE"/>
    <property type="match status" value="1"/>
</dbReference>
<comment type="catalytic activity">
    <reaction evidence="13">
        <text>a lipid A disaccharide + ATP = a lipid IVA + ADP + H(+)</text>
        <dbReference type="Rhea" id="RHEA:67840"/>
        <dbReference type="ChEBI" id="CHEBI:15378"/>
        <dbReference type="ChEBI" id="CHEBI:30616"/>
        <dbReference type="ChEBI" id="CHEBI:176343"/>
        <dbReference type="ChEBI" id="CHEBI:176425"/>
        <dbReference type="ChEBI" id="CHEBI:456216"/>
        <dbReference type="EC" id="2.7.1.130"/>
    </reaction>
</comment>
<keyword evidence="10 13" id="KW-0067">ATP-binding</keyword>
<dbReference type="PANTHER" id="PTHR42724:SF1">
    <property type="entry name" value="TETRAACYLDISACCHARIDE 4'-KINASE, MITOCHONDRIAL-RELATED"/>
    <property type="match status" value="1"/>
</dbReference>
<dbReference type="Pfam" id="PF02606">
    <property type="entry name" value="LpxK"/>
    <property type="match status" value="1"/>
</dbReference>
<evidence type="ECO:0000256" key="6">
    <source>
        <dbReference type="ARBA" id="ARBA00022556"/>
    </source>
</evidence>
<dbReference type="UniPathway" id="UPA00359">
    <property type="reaction ID" value="UER00482"/>
</dbReference>
<evidence type="ECO:0000256" key="12">
    <source>
        <dbReference type="ARBA" id="ARBA00029757"/>
    </source>
</evidence>
<dbReference type="NCBIfam" id="TIGR00682">
    <property type="entry name" value="lpxK"/>
    <property type="match status" value="1"/>
</dbReference>
<evidence type="ECO:0000256" key="10">
    <source>
        <dbReference type="ARBA" id="ARBA00022840"/>
    </source>
</evidence>
<evidence type="ECO:0000256" key="11">
    <source>
        <dbReference type="ARBA" id="ARBA00023098"/>
    </source>
</evidence>
<evidence type="ECO:0000256" key="2">
    <source>
        <dbReference type="ARBA" id="ARBA00004870"/>
    </source>
</evidence>
<comment type="caution">
    <text evidence="14">The sequence shown here is derived from an EMBL/GenBank/DDBJ whole genome shotgun (WGS) entry which is preliminary data.</text>
</comment>
<evidence type="ECO:0000256" key="9">
    <source>
        <dbReference type="ARBA" id="ARBA00022777"/>
    </source>
</evidence>
<keyword evidence="15" id="KW-1185">Reference proteome</keyword>
<dbReference type="GO" id="GO:0009245">
    <property type="term" value="P:lipid A biosynthetic process"/>
    <property type="evidence" value="ECO:0007669"/>
    <property type="project" value="UniProtKB-UniRule"/>
</dbReference>
<evidence type="ECO:0000256" key="4">
    <source>
        <dbReference type="ARBA" id="ARBA00016436"/>
    </source>
</evidence>
<keyword evidence="9 13" id="KW-0418">Kinase</keyword>
<keyword evidence="11 13" id="KW-0443">Lipid metabolism</keyword>
<evidence type="ECO:0000256" key="7">
    <source>
        <dbReference type="ARBA" id="ARBA00022679"/>
    </source>
</evidence>
<evidence type="ECO:0000256" key="8">
    <source>
        <dbReference type="ARBA" id="ARBA00022741"/>
    </source>
</evidence>
<dbReference type="RefSeq" id="WP_112746810.1">
    <property type="nucleotide sequence ID" value="NZ_QMFY01000004.1"/>
</dbReference>
<dbReference type="OrthoDB" id="9766423at2"/>
<dbReference type="EMBL" id="QMFY01000004">
    <property type="protein sequence ID" value="RAW01324.1"/>
    <property type="molecule type" value="Genomic_DNA"/>
</dbReference>
<keyword evidence="8 13" id="KW-0547">Nucleotide-binding</keyword>
<name>A0A364Y4S0_9BACT</name>
<comment type="similarity">
    <text evidence="13">Belongs to the LpxK family.</text>
</comment>
<keyword evidence="7 13" id="KW-0808">Transferase</keyword>
<dbReference type="InterPro" id="IPR027417">
    <property type="entry name" value="P-loop_NTPase"/>
</dbReference>
<keyword evidence="5 13" id="KW-0444">Lipid biosynthesis</keyword>
<reference evidence="14 15" key="1">
    <citation type="submission" date="2018-06" db="EMBL/GenBank/DDBJ databases">
        <title>Chryseolinea flavus sp. nov., a member of the phylum Bacteroidetes isolated from soil.</title>
        <authorList>
            <person name="Li Y."/>
            <person name="Wang J."/>
        </authorList>
    </citation>
    <scope>NUCLEOTIDE SEQUENCE [LARGE SCALE GENOMIC DNA]</scope>
    <source>
        <strain evidence="14 15">SDU1-6</strain>
    </source>
</reference>
<evidence type="ECO:0000256" key="1">
    <source>
        <dbReference type="ARBA" id="ARBA00002274"/>
    </source>
</evidence>
<organism evidence="14 15">
    <name type="scientific">Pseudochryseolinea flava</name>
    <dbReference type="NCBI Taxonomy" id="2059302"/>
    <lineage>
        <taxon>Bacteria</taxon>
        <taxon>Pseudomonadati</taxon>
        <taxon>Bacteroidota</taxon>
        <taxon>Cytophagia</taxon>
        <taxon>Cytophagales</taxon>
        <taxon>Fulvivirgaceae</taxon>
        <taxon>Pseudochryseolinea</taxon>
    </lineage>
</organism>
<dbReference type="GO" id="GO:0009029">
    <property type="term" value="F:lipid-A 4'-kinase activity"/>
    <property type="evidence" value="ECO:0007669"/>
    <property type="project" value="UniProtKB-UniRule"/>
</dbReference>
<dbReference type="GO" id="GO:0005524">
    <property type="term" value="F:ATP binding"/>
    <property type="evidence" value="ECO:0007669"/>
    <property type="project" value="UniProtKB-UniRule"/>
</dbReference>
<gene>
    <name evidence="13 14" type="primary">lpxK</name>
    <name evidence="14" type="ORF">DQQ10_10480</name>
</gene>
<dbReference type="HAMAP" id="MF_00409">
    <property type="entry name" value="LpxK"/>
    <property type="match status" value="1"/>
</dbReference>
<dbReference type="GO" id="GO:0009244">
    <property type="term" value="P:lipopolysaccharide core region biosynthetic process"/>
    <property type="evidence" value="ECO:0007669"/>
    <property type="project" value="TreeGrafter"/>
</dbReference>
<proteinExistence type="inferred from homology"/>
<dbReference type="AlphaFoldDB" id="A0A364Y4S0"/>
<sequence length="345" mass="39145">MLRVLLFPFALLFDLITRIRNYAYDRGLKPAVRFDIPVICVGNLAVGGTGKTPMIEHLIRMLRPQHRIATLSRGYGRNTKGFRLASSADNASTLGDEPFQMYLKFGDQVSVAVGEDRAFAIPHIIQAQEEAPTVVLLDDAFQHRRVVPKFSIILTDFTKPFYNDYVLPAGRLREAARGARRADAIVITKCPSDLTEETMIEMEHEVRRYADKPVFFTKIHYGEVVPFAGGIGKSINPDVILVTGIANAQPMKQYVQQQYRLIEHVERPDHYDYNTKDFEELESLLKKHPKASILTTEKDMVKLRSASFSGKNTQLPMFYLPIETEFIKNGEDFDAMIMNAVGRDE</sequence>
<dbReference type="Proteomes" id="UP000251889">
    <property type="component" value="Unassembled WGS sequence"/>
</dbReference>
<protein>
    <recommendedName>
        <fullName evidence="4 13">Tetraacyldisaccharide 4'-kinase</fullName>
        <ecNumber evidence="3 13">2.7.1.130</ecNumber>
    </recommendedName>
    <alternativeName>
        <fullName evidence="12 13">Lipid A 4'-kinase</fullName>
    </alternativeName>
</protein>
<feature type="binding site" evidence="13">
    <location>
        <begin position="45"/>
        <end position="52"/>
    </location>
    <ligand>
        <name>ATP</name>
        <dbReference type="ChEBI" id="CHEBI:30616"/>
    </ligand>
</feature>
<comment type="function">
    <text evidence="1 13">Transfers the gamma-phosphate of ATP to the 4'-position of a tetraacyldisaccharide 1-phosphate intermediate (termed DS-1-P) to form tetraacyldisaccharide 1,4'-bis-phosphate (lipid IVA).</text>
</comment>
<dbReference type="InterPro" id="IPR003758">
    <property type="entry name" value="LpxK"/>
</dbReference>
<evidence type="ECO:0000256" key="13">
    <source>
        <dbReference type="HAMAP-Rule" id="MF_00409"/>
    </source>
</evidence>
<dbReference type="SUPFAM" id="SSF52540">
    <property type="entry name" value="P-loop containing nucleoside triphosphate hydrolases"/>
    <property type="match status" value="1"/>
</dbReference>
<evidence type="ECO:0000256" key="3">
    <source>
        <dbReference type="ARBA" id="ARBA00012071"/>
    </source>
</evidence>
<evidence type="ECO:0000313" key="15">
    <source>
        <dbReference type="Proteomes" id="UP000251889"/>
    </source>
</evidence>
<dbReference type="GO" id="GO:0005886">
    <property type="term" value="C:plasma membrane"/>
    <property type="evidence" value="ECO:0007669"/>
    <property type="project" value="TreeGrafter"/>
</dbReference>
<evidence type="ECO:0000256" key="5">
    <source>
        <dbReference type="ARBA" id="ARBA00022516"/>
    </source>
</evidence>
<accession>A0A364Y4S0</accession>
<keyword evidence="6 13" id="KW-0441">Lipid A biosynthesis</keyword>
<evidence type="ECO:0000313" key="14">
    <source>
        <dbReference type="EMBL" id="RAW01324.1"/>
    </source>
</evidence>
<dbReference type="EC" id="2.7.1.130" evidence="3 13"/>
<comment type="pathway">
    <text evidence="2 13">Glycolipid biosynthesis; lipid IV(A) biosynthesis; lipid IV(A) from (3R)-3-hydroxytetradecanoyl-[acyl-carrier-protein] and UDP-N-acetyl-alpha-D-glucosamine: step 6/6.</text>
</comment>